<dbReference type="Pfam" id="PF13561">
    <property type="entry name" value="adh_short_C2"/>
    <property type="match status" value="1"/>
</dbReference>
<proteinExistence type="inferred from homology"/>
<dbReference type="PRINTS" id="PR00081">
    <property type="entry name" value="GDHRDH"/>
</dbReference>
<reference evidence="4" key="1">
    <citation type="submission" date="2020-02" db="EMBL/GenBank/DDBJ databases">
        <authorList>
            <person name="Meier V. D."/>
        </authorList>
    </citation>
    <scope>NUCLEOTIDE SEQUENCE</scope>
    <source>
        <strain evidence="4">AVDCRST_MAG61</strain>
    </source>
</reference>
<comment type="similarity">
    <text evidence="1">Belongs to the short-chain dehydrogenases/reductases (SDR) family.</text>
</comment>
<dbReference type="PANTHER" id="PTHR42879:SF2">
    <property type="entry name" value="3-OXOACYL-[ACYL-CARRIER-PROTEIN] REDUCTASE FABG"/>
    <property type="match status" value="1"/>
</dbReference>
<evidence type="ECO:0000259" key="3">
    <source>
        <dbReference type="SMART" id="SM00822"/>
    </source>
</evidence>
<sequence length="259" mass="26499">MATPQSARVVITGVSSGIGRALALQLASQGARVAGIHPDRDPQVTAELLDAIEAAGGEALIRVGTVTSAVDVEDLAVAAVQQWGGIDGWVNNAAVVMVRPFLEVTDDAWHDLFDVNVMGYVRGARAAARHMVPAGAGAIVNVGSVVEIQPPTDMTAYVAAKGAVSGLTRALAVELGPAGITVNAVGPGATETPMNARTWSEQVRATYRERIPLGHIAGPEEIAAAIALLLSPDARYVTGQVLHVDGGLTLNGSVGHSAV</sequence>
<dbReference type="InterPro" id="IPR057326">
    <property type="entry name" value="KR_dom"/>
</dbReference>
<organism evidence="4">
    <name type="scientific">uncultured Friedmanniella sp</name>
    <dbReference type="NCBI Taxonomy" id="335381"/>
    <lineage>
        <taxon>Bacteria</taxon>
        <taxon>Bacillati</taxon>
        <taxon>Actinomycetota</taxon>
        <taxon>Actinomycetes</taxon>
        <taxon>Propionibacteriales</taxon>
        <taxon>Nocardioidaceae</taxon>
        <taxon>Friedmanniella</taxon>
        <taxon>environmental samples</taxon>
    </lineage>
</organism>
<dbReference type="GO" id="GO:0032787">
    <property type="term" value="P:monocarboxylic acid metabolic process"/>
    <property type="evidence" value="ECO:0007669"/>
    <property type="project" value="UniProtKB-ARBA"/>
</dbReference>
<evidence type="ECO:0000256" key="2">
    <source>
        <dbReference type="ARBA" id="ARBA00023002"/>
    </source>
</evidence>
<name>A0A6J4L5H8_9ACTN</name>
<dbReference type="InterPro" id="IPR050259">
    <property type="entry name" value="SDR"/>
</dbReference>
<evidence type="ECO:0000256" key="1">
    <source>
        <dbReference type="ARBA" id="ARBA00006484"/>
    </source>
</evidence>
<dbReference type="Gene3D" id="3.40.50.720">
    <property type="entry name" value="NAD(P)-binding Rossmann-like Domain"/>
    <property type="match status" value="1"/>
</dbReference>
<dbReference type="EC" id="1.1.1.100" evidence="4"/>
<dbReference type="AlphaFoldDB" id="A0A6J4L5H8"/>
<keyword evidence="2 4" id="KW-0560">Oxidoreductase</keyword>
<dbReference type="EMBL" id="CADCTT010000303">
    <property type="protein sequence ID" value="CAA9322715.1"/>
    <property type="molecule type" value="Genomic_DNA"/>
</dbReference>
<dbReference type="FunFam" id="3.40.50.720:FF:000084">
    <property type="entry name" value="Short-chain dehydrogenase reductase"/>
    <property type="match status" value="1"/>
</dbReference>
<dbReference type="PRINTS" id="PR00080">
    <property type="entry name" value="SDRFAMILY"/>
</dbReference>
<dbReference type="InterPro" id="IPR002347">
    <property type="entry name" value="SDR_fam"/>
</dbReference>
<evidence type="ECO:0000313" key="4">
    <source>
        <dbReference type="EMBL" id="CAA9322715.1"/>
    </source>
</evidence>
<gene>
    <name evidence="4" type="ORF">AVDCRST_MAG61-2370</name>
</gene>
<dbReference type="PANTHER" id="PTHR42879">
    <property type="entry name" value="3-OXOACYL-(ACYL-CARRIER-PROTEIN) REDUCTASE"/>
    <property type="match status" value="1"/>
</dbReference>
<dbReference type="CDD" id="cd05233">
    <property type="entry name" value="SDR_c"/>
    <property type="match status" value="1"/>
</dbReference>
<dbReference type="GO" id="GO:0004316">
    <property type="term" value="F:3-oxoacyl-[acyl-carrier-protein] reductase (NADPH) activity"/>
    <property type="evidence" value="ECO:0007669"/>
    <property type="project" value="UniProtKB-EC"/>
</dbReference>
<dbReference type="PROSITE" id="PS00061">
    <property type="entry name" value="ADH_SHORT"/>
    <property type="match status" value="1"/>
</dbReference>
<dbReference type="InterPro" id="IPR020904">
    <property type="entry name" value="Sc_DH/Rdtase_CS"/>
</dbReference>
<dbReference type="InterPro" id="IPR036291">
    <property type="entry name" value="NAD(P)-bd_dom_sf"/>
</dbReference>
<dbReference type="SUPFAM" id="SSF51735">
    <property type="entry name" value="NAD(P)-binding Rossmann-fold domains"/>
    <property type="match status" value="1"/>
</dbReference>
<accession>A0A6J4L5H8</accession>
<dbReference type="SMART" id="SM00822">
    <property type="entry name" value="PKS_KR"/>
    <property type="match status" value="1"/>
</dbReference>
<protein>
    <submittedName>
        <fullName evidence="4">3-oxoacyl-[acyl-carrier protein] reductase</fullName>
        <ecNumber evidence="4">1.1.1.100</ecNumber>
    </submittedName>
</protein>
<feature type="domain" description="Ketoreductase" evidence="3">
    <location>
        <begin position="7"/>
        <end position="202"/>
    </location>
</feature>